<protein>
    <submittedName>
        <fullName evidence="1">Uncharacterized protein</fullName>
    </submittedName>
</protein>
<dbReference type="Proteomes" id="UP000834503">
    <property type="component" value="Unassembled WGS sequence"/>
</dbReference>
<organism evidence="1 3">
    <name type="scientific">Citrobacter werkmanii</name>
    <dbReference type="NCBI Taxonomy" id="67827"/>
    <lineage>
        <taxon>Bacteria</taxon>
        <taxon>Pseudomonadati</taxon>
        <taxon>Pseudomonadota</taxon>
        <taxon>Gammaproteobacteria</taxon>
        <taxon>Enterobacterales</taxon>
        <taxon>Enterobacteriaceae</taxon>
        <taxon>Citrobacter</taxon>
        <taxon>Citrobacter freundii complex</taxon>
    </lineage>
</organism>
<evidence type="ECO:0000313" key="3">
    <source>
        <dbReference type="Proteomes" id="UP000834503"/>
    </source>
</evidence>
<reference evidence="1" key="1">
    <citation type="submission" date="2020-05" db="EMBL/GenBank/DDBJ databases">
        <authorList>
            <person name="Delgado-Blas J."/>
        </authorList>
    </citation>
    <scope>NUCLEOTIDE SEQUENCE</scope>
    <source>
        <strain evidence="1">BB1459</strain>
        <strain evidence="2">BB1480</strain>
    </source>
</reference>
<dbReference type="EMBL" id="CAIIUA010000001">
    <property type="protein sequence ID" value="CAC9205847.1"/>
    <property type="molecule type" value="Genomic_DNA"/>
</dbReference>
<evidence type="ECO:0000313" key="1">
    <source>
        <dbReference type="EMBL" id="CAB5576105.1"/>
    </source>
</evidence>
<name>A0A9N8CVW8_9ENTR</name>
<keyword evidence="4" id="KW-1185">Reference proteome</keyword>
<dbReference type="EMBL" id="CAHPQX010000017">
    <property type="protein sequence ID" value="CAB5576105.1"/>
    <property type="molecule type" value="Genomic_DNA"/>
</dbReference>
<sequence>MDDYELRRVFYQITATSSPLEALNIYERHFDLLKGWRIIYATNDDHGPFKLQNRVVDSSTGICSIFRGQSLWVIDANMVGTEGVVPYLAGTGTYFDSNAASFIYSLGYKEKFGPELRKQLGRIQSLGIDYRNINPYLYLFENRKHFDNKPENIEYGRKTFAVMTALSKIEGPLDESWREMYKKYFLEQCEESIAPLFRNFLSWHQNGEFNLLDHQFALTELLLLETKILDITTKDKNEHKLEVLIQFMDEKLQVMMLREIAVCVDILFNRNSNQLAKKLRKINHHHPDSLGIIHGCAWDLFMFRVMDWFSNTSNEFGVDFYISNLVSCDKDVLDVAELTKLKAIALHNNSHEHVIFQDNSPGEILVSIMGEDKREFLLNLFNYDSRQKRIGWTQKKNNKEIYAGKNQIIQVLLMEKREELASLIRQ</sequence>
<gene>
    <name evidence="1" type="ORF">GHA_03755</name>
    <name evidence="2" type="ORF">TML_02659</name>
</gene>
<comment type="caution">
    <text evidence="1">The sequence shown here is derived from an EMBL/GenBank/DDBJ whole genome shotgun (WGS) entry which is preliminary data.</text>
</comment>
<proteinExistence type="predicted"/>
<dbReference type="Proteomes" id="UP000837205">
    <property type="component" value="Unassembled WGS sequence"/>
</dbReference>
<accession>A0A9N8CVW8</accession>
<evidence type="ECO:0000313" key="2">
    <source>
        <dbReference type="EMBL" id="CAC9205847.1"/>
    </source>
</evidence>
<dbReference type="AlphaFoldDB" id="A0A9N8CVW8"/>
<dbReference type="RefSeq" id="WP_069325055.1">
    <property type="nucleotide sequence ID" value="NZ_CAHPQT010000110.1"/>
</dbReference>
<evidence type="ECO:0000313" key="4">
    <source>
        <dbReference type="Proteomes" id="UP000837205"/>
    </source>
</evidence>